<feature type="domain" description="FAS1" evidence="3">
    <location>
        <begin position="172"/>
        <end position="300"/>
    </location>
</feature>
<dbReference type="SUPFAM" id="SSF82153">
    <property type="entry name" value="FAS1 domain"/>
    <property type="match status" value="2"/>
</dbReference>
<gene>
    <name evidence="4" type="ORF">PDIGIT_LOCUS13252</name>
</gene>
<dbReference type="FunFam" id="2.30.180.10:FF:000032">
    <property type="entry name" value="Fasciclin domain-containing protein, putative"/>
    <property type="match status" value="1"/>
</dbReference>
<organism evidence="4 5">
    <name type="scientific">Periconia digitata</name>
    <dbReference type="NCBI Taxonomy" id="1303443"/>
    <lineage>
        <taxon>Eukaryota</taxon>
        <taxon>Fungi</taxon>
        <taxon>Dikarya</taxon>
        <taxon>Ascomycota</taxon>
        <taxon>Pezizomycotina</taxon>
        <taxon>Dothideomycetes</taxon>
        <taxon>Pleosporomycetidae</taxon>
        <taxon>Pleosporales</taxon>
        <taxon>Massarineae</taxon>
        <taxon>Periconiaceae</taxon>
        <taxon>Periconia</taxon>
    </lineage>
</organism>
<name>A0A9W4XQ27_9PLEO</name>
<evidence type="ECO:0000256" key="2">
    <source>
        <dbReference type="SAM" id="SignalP"/>
    </source>
</evidence>
<comment type="caution">
    <text evidence="4">The sequence shown here is derived from an EMBL/GenBank/DDBJ whole genome shotgun (WGS) entry which is preliminary data.</text>
</comment>
<dbReference type="Gene3D" id="2.30.180.10">
    <property type="entry name" value="FAS1 domain"/>
    <property type="match status" value="2"/>
</dbReference>
<feature type="chain" id="PRO_5040830356" description="FAS1 domain-containing protein" evidence="2">
    <location>
        <begin position="18"/>
        <end position="400"/>
    </location>
</feature>
<reference evidence="4" key="1">
    <citation type="submission" date="2023-01" db="EMBL/GenBank/DDBJ databases">
        <authorList>
            <person name="Van Ghelder C."/>
            <person name="Rancurel C."/>
        </authorList>
    </citation>
    <scope>NUCLEOTIDE SEQUENCE</scope>
    <source>
        <strain evidence="4">CNCM I-4278</strain>
    </source>
</reference>
<protein>
    <recommendedName>
        <fullName evidence="3">FAS1 domain-containing protein</fullName>
    </recommendedName>
</protein>
<dbReference type="Pfam" id="PF02469">
    <property type="entry name" value="Fasciclin"/>
    <property type="match status" value="2"/>
</dbReference>
<dbReference type="GO" id="GO:0016236">
    <property type="term" value="P:macroautophagy"/>
    <property type="evidence" value="ECO:0007669"/>
    <property type="project" value="TreeGrafter"/>
</dbReference>
<sequence>MLLKNLPVAALIGYALAQEESQSLNATLTGNSQLSNLTQLLTADPSLINALSQADNITILAPSNEAFSRAAEQPAFQALTSDPQLLSAALLYHILNGTIRADDITNTSTFAPTYLNSNTAASNVTGGQVVEAVVQGNQTSFYSGLLSRANVTEADLNFTGGVLHIIDSILVPPANILDTASAFNLSAFRGAVNATNLATTLTSTPDVTIFAPNNEAFTNINSEITELDTETLANILAHHVINGTVGYSTDLEDGQNLTSAFGQNITITERNGTVFVNQAKVVTPNILIGNGVLHIIDAVLNPQNASTPDEGASSGANAYPSATRSGNEVPFTSGQPTPTTTVDPSTAAPTPDDSEEGGEGQGEGQGEGEGEGSGNAAAGPRATGAAVGYAMMGAAAVWFL</sequence>
<dbReference type="GO" id="GO:0000329">
    <property type="term" value="C:fungal-type vacuole membrane"/>
    <property type="evidence" value="ECO:0007669"/>
    <property type="project" value="TreeGrafter"/>
</dbReference>
<dbReference type="InterPro" id="IPR050904">
    <property type="entry name" value="Adhesion/Biosynth-related"/>
</dbReference>
<feature type="signal peptide" evidence="2">
    <location>
        <begin position="1"/>
        <end position="17"/>
    </location>
</feature>
<evidence type="ECO:0000313" key="5">
    <source>
        <dbReference type="Proteomes" id="UP001152607"/>
    </source>
</evidence>
<evidence type="ECO:0000256" key="1">
    <source>
        <dbReference type="SAM" id="MobiDB-lite"/>
    </source>
</evidence>
<dbReference type="PANTHER" id="PTHR10900">
    <property type="entry name" value="PERIOSTIN-RELATED"/>
    <property type="match status" value="1"/>
</dbReference>
<dbReference type="EMBL" id="CAOQHR010000010">
    <property type="protein sequence ID" value="CAI6340084.1"/>
    <property type="molecule type" value="Genomic_DNA"/>
</dbReference>
<dbReference type="OrthoDB" id="286301at2759"/>
<dbReference type="InterPro" id="IPR036378">
    <property type="entry name" value="FAS1_dom_sf"/>
</dbReference>
<proteinExistence type="predicted"/>
<dbReference type="AlphaFoldDB" id="A0A9W4XQ27"/>
<keyword evidence="2" id="KW-0732">Signal</keyword>
<feature type="compositionally biased region" description="Gly residues" evidence="1">
    <location>
        <begin position="359"/>
        <end position="373"/>
    </location>
</feature>
<feature type="region of interest" description="Disordered" evidence="1">
    <location>
        <begin position="305"/>
        <end position="381"/>
    </location>
</feature>
<dbReference type="Proteomes" id="UP001152607">
    <property type="component" value="Unassembled WGS sequence"/>
</dbReference>
<dbReference type="PROSITE" id="PS50213">
    <property type="entry name" value="FAS1"/>
    <property type="match status" value="2"/>
</dbReference>
<evidence type="ECO:0000313" key="4">
    <source>
        <dbReference type="EMBL" id="CAI6340084.1"/>
    </source>
</evidence>
<dbReference type="PANTHER" id="PTHR10900:SF77">
    <property type="entry name" value="FI19380P1"/>
    <property type="match status" value="1"/>
</dbReference>
<keyword evidence="5" id="KW-1185">Reference proteome</keyword>
<feature type="compositionally biased region" description="Polar residues" evidence="1">
    <location>
        <begin position="314"/>
        <end position="348"/>
    </location>
</feature>
<accession>A0A9W4XQ27</accession>
<dbReference type="SMART" id="SM00554">
    <property type="entry name" value="FAS1"/>
    <property type="match status" value="2"/>
</dbReference>
<evidence type="ECO:0000259" key="3">
    <source>
        <dbReference type="PROSITE" id="PS50213"/>
    </source>
</evidence>
<feature type="domain" description="FAS1" evidence="3">
    <location>
        <begin position="21"/>
        <end position="170"/>
    </location>
</feature>
<dbReference type="InterPro" id="IPR000782">
    <property type="entry name" value="FAS1_domain"/>
</dbReference>